<evidence type="ECO:0000256" key="5">
    <source>
        <dbReference type="ARBA" id="ARBA00022741"/>
    </source>
</evidence>
<feature type="domain" description="GS catalytic" evidence="11">
    <location>
        <begin position="119"/>
        <end position="453"/>
    </location>
</feature>
<evidence type="ECO:0000313" key="12">
    <source>
        <dbReference type="EMBL" id="TNC72986.1"/>
    </source>
</evidence>
<sequence>MPANLTLETLRDAVASGEIDTVLTCVCDMQGRLMGKRFHAQHFLTAGHEGTHGCNYLLALDAEMWTVPGYRSASWEKGYGDYIHKPDLTTLRRAPWLPGTAMVMADFLDHHGVPVAHAPRHVLRRQVERARALGLEPMMATELEFFLFEESFEQLWDSGYRRMTPVVRYNNDYGIFGTSKEEAVMRPLRNVLFAAGIPVENTKGEAEAGQEEINIRYSDAIDAADTHSIVKMVTKEIAQQQGRSVTFMAKYDTNRAGSSSHIHQSLWKDGRNAFHDPGAPHGMSALMRSYLAGLLAHAADVTYFLAPNVNSYKRFTVGLFAPTKAVWSRDNRTAGYRVVGEDTKAVRVECRVGGADLNPYLALAAQLAAGLDGIEKGMELEPEMTGDMYAAQDVREVPRTLRDAAVALNASGMLRSAMGDDVVDHYVHAARWEIAESDRLVTDVERLRGFERL</sequence>
<evidence type="ECO:0000256" key="6">
    <source>
        <dbReference type="ARBA" id="ARBA00022840"/>
    </source>
</evidence>
<comment type="cofactor">
    <cofactor evidence="1">
        <name>Mg(2+)</name>
        <dbReference type="ChEBI" id="CHEBI:18420"/>
    </cofactor>
</comment>
<name>A0A5C4NIU7_9RHOB</name>
<comment type="similarity">
    <text evidence="3 8 9">Belongs to the glutamine synthetase family.</text>
</comment>
<keyword evidence="6" id="KW-0067">ATP-binding</keyword>
<dbReference type="InterPro" id="IPR036651">
    <property type="entry name" value="Gln_synt_N_sf"/>
</dbReference>
<dbReference type="Gene3D" id="3.10.20.70">
    <property type="entry name" value="Glutamine synthetase, N-terminal domain"/>
    <property type="match status" value="1"/>
</dbReference>
<accession>A0A5C4NIU7</accession>
<dbReference type="GO" id="GO:0006576">
    <property type="term" value="P:biogenic amine metabolic process"/>
    <property type="evidence" value="ECO:0007669"/>
    <property type="project" value="UniProtKB-ARBA"/>
</dbReference>
<evidence type="ECO:0000256" key="3">
    <source>
        <dbReference type="ARBA" id="ARBA00009897"/>
    </source>
</evidence>
<dbReference type="PROSITE" id="PS51987">
    <property type="entry name" value="GS_CATALYTIC"/>
    <property type="match status" value="1"/>
</dbReference>
<dbReference type="GO" id="GO:0042402">
    <property type="term" value="P:biogenic amine catabolic process"/>
    <property type="evidence" value="ECO:0007669"/>
    <property type="project" value="UniProtKB-ARBA"/>
</dbReference>
<dbReference type="InterPro" id="IPR008146">
    <property type="entry name" value="Gln_synth_cat_dom"/>
</dbReference>
<dbReference type="FunFam" id="3.30.590.10:FF:000005">
    <property type="entry name" value="Probable glutamine synthetase"/>
    <property type="match status" value="1"/>
</dbReference>
<keyword evidence="5" id="KW-0547">Nucleotide-binding</keyword>
<comment type="caution">
    <text evidence="12">The sequence shown here is derived from an EMBL/GenBank/DDBJ whole genome shotgun (WGS) entry which is preliminary data.</text>
</comment>
<protein>
    <submittedName>
        <fullName evidence="12">Glutamine synthetase</fullName>
    </submittedName>
</protein>
<gene>
    <name evidence="12" type="ORF">FHG71_06725</name>
</gene>
<dbReference type="PANTHER" id="PTHR43785:SF12">
    <property type="entry name" value="TYPE-1 GLUTAMINE SYNTHETASE 2"/>
    <property type="match status" value="1"/>
</dbReference>
<comment type="function">
    <text evidence="2">Catalyzes the ATP-dependent biosynthesis of glutamine from glutamate and ammonia.</text>
</comment>
<dbReference type="GO" id="GO:0005524">
    <property type="term" value="F:ATP binding"/>
    <property type="evidence" value="ECO:0007669"/>
    <property type="project" value="UniProtKB-KW"/>
</dbReference>
<dbReference type="SUPFAM" id="SSF54368">
    <property type="entry name" value="Glutamine synthetase, N-terminal domain"/>
    <property type="match status" value="1"/>
</dbReference>
<evidence type="ECO:0000256" key="8">
    <source>
        <dbReference type="PROSITE-ProRule" id="PRU01330"/>
    </source>
</evidence>
<feature type="domain" description="GS beta-grasp" evidence="10">
    <location>
        <begin position="17"/>
        <end position="112"/>
    </location>
</feature>
<evidence type="ECO:0000259" key="11">
    <source>
        <dbReference type="PROSITE" id="PS51987"/>
    </source>
</evidence>
<dbReference type="EMBL" id="VDFV01000005">
    <property type="protein sequence ID" value="TNC72986.1"/>
    <property type="molecule type" value="Genomic_DNA"/>
</dbReference>
<dbReference type="PROSITE" id="PS51986">
    <property type="entry name" value="GS_BETA_GRASP"/>
    <property type="match status" value="1"/>
</dbReference>
<dbReference type="GO" id="GO:0004356">
    <property type="term" value="F:glutamine synthetase activity"/>
    <property type="evidence" value="ECO:0007669"/>
    <property type="project" value="InterPro"/>
</dbReference>
<dbReference type="Gene3D" id="3.30.590.10">
    <property type="entry name" value="Glutamine synthetase/guanido kinase, catalytic domain"/>
    <property type="match status" value="1"/>
</dbReference>
<dbReference type="InterPro" id="IPR014746">
    <property type="entry name" value="Gln_synth/guanido_kin_cat_dom"/>
</dbReference>
<evidence type="ECO:0000256" key="1">
    <source>
        <dbReference type="ARBA" id="ARBA00001946"/>
    </source>
</evidence>
<dbReference type="AlphaFoldDB" id="A0A5C4NIU7"/>
<evidence type="ECO:0000256" key="4">
    <source>
        <dbReference type="ARBA" id="ARBA00022598"/>
    </source>
</evidence>
<keyword evidence="4" id="KW-0436">Ligase</keyword>
<evidence type="ECO:0000313" key="13">
    <source>
        <dbReference type="Proteomes" id="UP000305709"/>
    </source>
</evidence>
<dbReference type="SMART" id="SM01230">
    <property type="entry name" value="Gln-synt_C"/>
    <property type="match status" value="1"/>
</dbReference>
<dbReference type="OrthoDB" id="9807095at2"/>
<evidence type="ECO:0000259" key="10">
    <source>
        <dbReference type="PROSITE" id="PS51986"/>
    </source>
</evidence>
<dbReference type="PANTHER" id="PTHR43785">
    <property type="entry name" value="GAMMA-GLUTAMYLPUTRESCINE SYNTHETASE"/>
    <property type="match status" value="1"/>
</dbReference>
<keyword evidence="13" id="KW-1185">Reference proteome</keyword>
<evidence type="ECO:0000256" key="2">
    <source>
        <dbReference type="ARBA" id="ARBA00003117"/>
    </source>
</evidence>
<dbReference type="InterPro" id="IPR008147">
    <property type="entry name" value="Gln_synt_N"/>
</dbReference>
<dbReference type="RefSeq" id="WP_139080865.1">
    <property type="nucleotide sequence ID" value="NZ_VDFV01000005.1"/>
</dbReference>
<reference evidence="12 13" key="1">
    <citation type="submission" date="2019-06" db="EMBL/GenBank/DDBJ databases">
        <authorList>
            <person name="Jiang L."/>
        </authorList>
    </citation>
    <scope>NUCLEOTIDE SEQUENCE [LARGE SCALE GENOMIC DNA]</scope>
    <source>
        <strain evidence="12 13">YIM 48858</strain>
    </source>
</reference>
<evidence type="ECO:0000256" key="9">
    <source>
        <dbReference type="RuleBase" id="RU000384"/>
    </source>
</evidence>
<proteinExistence type="inferred from homology"/>
<dbReference type="Proteomes" id="UP000305709">
    <property type="component" value="Unassembled WGS sequence"/>
</dbReference>
<keyword evidence="7" id="KW-0535">Nitrogen fixation</keyword>
<organism evidence="12 13">
    <name type="scientific">Rubellimicrobium roseum</name>
    <dbReference type="NCBI Taxonomy" id="687525"/>
    <lineage>
        <taxon>Bacteria</taxon>
        <taxon>Pseudomonadati</taxon>
        <taxon>Pseudomonadota</taxon>
        <taxon>Alphaproteobacteria</taxon>
        <taxon>Rhodobacterales</taxon>
        <taxon>Roseobacteraceae</taxon>
        <taxon>Rubellimicrobium</taxon>
    </lineage>
</organism>
<dbReference type="GO" id="GO:0006542">
    <property type="term" value="P:glutamine biosynthetic process"/>
    <property type="evidence" value="ECO:0007669"/>
    <property type="project" value="InterPro"/>
</dbReference>
<dbReference type="Pfam" id="PF00120">
    <property type="entry name" value="Gln-synt_C"/>
    <property type="match status" value="1"/>
</dbReference>
<dbReference type="SUPFAM" id="SSF55931">
    <property type="entry name" value="Glutamine synthetase/guanido kinase"/>
    <property type="match status" value="1"/>
</dbReference>
<evidence type="ECO:0000256" key="7">
    <source>
        <dbReference type="ARBA" id="ARBA00023231"/>
    </source>
</evidence>